<dbReference type="Gene3D" id="1.10.10.10">
    <property type="entry name" value="Winged helix-like DNA-binding domain superfamily/Winged helix DNA-binding domain"/>
    <property type="match status" value="1"/>
</dbReference>
<evidence type="ECO:0000259" key="4">
    <source>
        <dbReference type="PROSITE" id="PS50949"/>
    </source>
</evidence>
<evidence type="ECO:0000313" key="5">
    <source>
        <dbReference type="EMBL" id="MCL1047811.1"/>
    </source>
</evidence>
<proteinExistence type="predicted"/>
<evidence type="ECO:0000256" key="2">
    <source>
        <dbReference type="ARBA" id="ARBA00023125"/>
    </source>
</evidence>
<sequence>MNLDEKLTLTGFKNLAHLADVIEAPKLNLEEYKIEHPKLFNALIDGVASQVRLNKMLNQHFQFRIVFEYLNEHYKSGQNLPSENDLALEIGSVKSVIREQLARLESLGYIDIIEHGKRNVWRSNLSFDS</sequence>
<protein>
    <submittedName>
        <fullName evidence="5">GntR family transcriptional regulator</fullName>
    </submittedName>
</protein>
<dbReference type="PROSITE" id="PS50949">
    <property type="entry name" value="HTH_GNTR"/>
    <property type="match status" value="1"/>
</dbReference>
<keyword evidence="1" id="KW-0805">Transcription regulation</keyword>
<keyword evidence="3" id="KW-0804">Transcription</keyword>
<keyword evidence="2" id="KW-0238">DNA-binding</keyword>
<evidence type="ECO:0000256" key="1">
    <source>
        <dbReference type="ARBA" id="ARBA00023015"/>
    </source>
</evidence>
<organism evidence="5 6">
    <name type="scientific">Shewanella electrodiphila</name>
    <dbReference type="NCBI Taxonomy" id="934143"/>
    <lineage>
        <taxon>Bacteria</taxon>
        <taxon>Pseudomonadati</taxon>
        <taxon>Pseudomonadota</taxon>
        <taxon>Gammaproteobacteria</taxon>
        <taxon>Alteromonadales</taxon>
        <taxon>Shewanellaceae</taxon>
        <taxon>Shewanella</taxon>
    </lineage>
</organism>
<name>A0ABT0KVE6_9GAMM</name>
<reference evidence="5 6" key="1">
    <citation type="submission" date="2022-01" db="EMBL/GenBank/DDBJ databases">
        <title>Whole genome-based taxonomy of the Shewanellaceae.</title>
        <authorList>
            <person name="Martin-Rodriguez A.J."/>
        </authorList>
    </citation>
    <scope>NUCLEOTIDE SEQUENCE [LARGE SCALE GENOMIC DNA]</scope>
    <source>
        <strain evidence="5 6">DSM 24955</strain>
    </source>
</reference>
<dbReference type="InterPro" id="IPR036390">
    <property type="entry name" value="WH_DNA-bd_sf"/>
</dbReference>
<evidence type="ECO:0000256" key="3">
    <source>
        <dbReference type="ARBA" id="ARBA00023163"/>
    </source>
</evidence>
<keyword evidence="6" id="KW-1185">Reference proteome</keyword>
<dbReference type="InterPro" id="IPR000524">
    <property type="entry name" value="Tscrpt_reg_HTH_GntR"/>
</dbReference>
<dbReference type="SUPFAM" id="SSF46785">
    <property type="entry name" value="Winged helix' DNA-binding domain"/>
    <property type="match status" value="1"/>
</dbReference>
<dbReference type="InterPro" id="IPR036388">
    <property type="entry name" value="WH-like_DNA-bd_sf"/>
</dbReference>
<feature type="domain" description="HTH gntR-type" evidence="4">
    <location>
        <begin position="55"/>
        <end position="125"/>
    </location>
</feature>
<dbReference type="Proteomes" id="UP001202134">
    <property type="component" value="Unassembled WGS sequence"/>
</dbReference>
<dbReference type="EMBL" id="JAKIKU010000019">
    <property type="protein sequence ID" value="MCL1047811.1"/>
    <property type="molecule type" value="Genomic_DNA"/>
</dbReference>
<gene>
    <name evidence="5" type="ORF">L2737_21145</name>
</gene>
<dbReference type="RefSeq" id="WP_248957019.1">
    <property type="nucleotide sequence ID" value="NZ_JAKIKU010000019.1"/>
</dbReference>
<evidence type="ECO:0000313" key="6">
    <source>
        <dbReference type="Proteomes" id="UP001202134"/>
    </source>
</evidence>
<comment type="caution">
    <text evidence="5">The sequence shown here is derived from an EMBL/GenBank/DDBJ whole genome shotgun (WGS) entry which is preliminary data.</text>
</comment>
<accession>A0ABT0KVE6</accession>